<dbReference type="OrthoDB" id="3264316at2759"/>
<reference evidence="3" key="1">
    <citation type="journal article" date="2014" name="Proc. Natl. Acad. Sci. U.S.A.">
        <title>Extensive sampling of basidiomycete genomes demonstrates inadequacy of the white-rot/brown-rot paradigm for wood decay fungi.</title>
        <authorList>
            <person name="Riley R."/>
            <person name="Salamov A.A."/>
            <person name="Brown D.W."/>
            <person name="Nagy L.G."/>
            <person name="Floudas D."/>
            <person name="Held B.W."/>
            <person name="Levasseur A."/>
            <person name="Lombard V."/>
            <person name="Morin E."/>
            <person name="Otillar R."/>
            <person name="Lindquist E.A."/>
            <person name="Sun H."/>
            <person name="LaButti K.M."/>
            <person name="Schmutz J."/>
            <person name="Jabbour D."/>
            <person name="Luo H."/>
            <person name="Baker S.E."/>
            <person name="Pisabarro A.G."/>
            <person name="Walton J.D."/>
            <person name="Blanchette R.A."/>
            <person name="Henrissat B."/>
            <person name="Martin F."/>
            <person name="Cullen D."/>
            <person name="Hibbett D.S."/>
            <person name="Grigoriev I.V."/>
        </authorList>
    </citation>
    <scope>NUCLEOTIDE SEQUENCE [LARGE SCALE GENOMIC DNA]</scope>
    <source>
        <strain evidence="3">CBS 339.88</strain>
    </source>
</reference>
<feature type="non-terminal residue" evidence="2">
    <location>
        <position position="60"/>
    </location>
</feature>
<dbReference type="HOGENOM" id="CLU_2984500_0_0_1"/>
<sequence length="60" mass="6511">QAKGAPKPTEIDSGEESDGMSAFKSVQAHEKKQGARRGPSNASMKYFHDPLPVLDERGKL</sequence>
<dbReference type="AlphaFoldDB" id="A0A067T3T7"/>
<evidence type="ECO:0000313" key="2">
    <source>
        <dbReference type="EMBL" id="KDR77845.1"/>
    </source>
</evidence>
<keyword evidence="3" id="KW-1185">Reference proteome</keyword>
<feature type="region of interest" description="Disordered" evidence="1">
    <location>
        <begin position="1"/>
        <end position="60"/>
    </location>
</feature>
<evidence type="ECO:0000256" key="1">
    <source>
        <dbReference type="SAM" id="MobiDB-lite"/>
    </source>
</evidence>
<organism evidence="2 3">
    <name type="scientific">Galerina marginata (strain CBS 339.88)</name>
    <dbReference type="NCBI Taxonomy" id="685588"/>
    <lineage>
        <taxon>Eukaryota</taxon>
        <taxon>Fungi</taxon>
        <taxon>Dikarya</taxon>
        <taxon>Basidiomycota</taxon>
        <taxon>Agaricomycotina</taxon>
        <taxon>Agaricomycetes</taxon>
        <taxon>Agaricomycetidae</taxon>
        <taxon>Agaricales</taxon>
        <taxon>Agaricineae</taxon>
        <taxon>Strophariaceae</taxon>
        <taxon>Galerina</taxon>
    </lineage>
</organism>
<dbReference type="Proteomes" id="UP000027222">
    <property type="component" value="Unassembled WGS sequence"/>
</dbReference>
<proteinExistence type="predicted"/>
<gene>
    <name evidence="2" type="ORF">GALMADRAFT_50527</name>
</gene>
<accession>A0A067T3T7</accession>
<evidence type="ECO:0000313" key="3">
    <source>
        <dbReference type="Proteomes" id="UP000027222"/>
    </source>
</evidence>
<feature type="non-terminal residue" evidence="2">
    <location>
        <position position="1"/>
    </location>
</feature>
<dbReference type="EMBL" id="KL142376">
    <property type="protein sequence ID" value="KDR77845.1"/>
    <property type="molecule type" value="Genomic_DNA"/>
</dbReference>
<protein>
    <submittedName>
        <fullName evidence="2">Uncharacterized protein</fullName>
    </submittedName>
</protein>
<name>A0A067T3T7_GALM3</name>